<keyword evidence="6 8" id="KW-0539">Nucleus</keyword>
<evidence type="ECO:0000256" key="7">
    <source>
        <dbReference type="ARBA" id="ARBA00025043"/>
    </source>
</evidence>
<evidence type="ECO:0000313" key="9">
    <source>
        <dbReference type="EMBL" id="RKU43741.1"/>
    </source>
</evidence>
<dbReference type="SUPFAM" id="SSF143870">
    <property type="entry name" value="PF0523-like"/>
    <property type="match status" value="1"/>
</dbReference>
<accession>A0A420Y799</accession>
<comment type="function">
    <text evidence="7">Component of the EKC/KEOPS complex that is required for the formation of a threonylcarbamoyl group on adenosine at position 37 (t(6)A37) in tRNAs that read codons beginning with adenine. The complex is probably involved in the transfer of the threonylcarbamoyl moiety of threonylcarbamoyl-AMP (TC-AMP) to the N6 group of A37. CGI121 acts as an allosteric effector that regulates the t(6)A activity of the complex. The EKC/KEOPS complex also promotes both telomere uncapping and telomere elongation. The complex is required for efficient recruitment of transcriptional coactivators. CGI121 is not required for tRNA modification.</text>
</comment>
<keyword evidence="10" id="KW-1185">Reference proteome</keyword>
<dbReference type="Proteomes" id="UP000275385">
    <property type="component" value="Unassembled WGS sequence"/>
</dbReference>
<dbReference type="STRING" id="177199.A0A420Y799"/>
<evidence type="ECO:0000256" key="4">
    <source>
        <dbReference type="ARBA" id="ARBA00016009"/>
    </source>
</evidence>
<comment type="similarity">
    <text evidence="2 8">Belongs to the CGI121/TPRKB family.</text>
</comment>
<gene>
    <name evidence="9" type="ORF">DL546_005865</name>
</gene>
<dbReference type="EMBL" id="QVQW01000039">
    <property type="protein sequence ID" value="RKU43741.1"/>
    <property type="molecule type" value="Genomic_DNA"/>
</dbReference>
<comment type="caution">
    <text evidence="9">The sequence shown here is derived from an EMBL/GenBank/DDBJ whole genome shotgun (WGS) entry which is preliminary data.</text>
</comment>
<dbReference type="AlphaFoldDB" id="A0A420Y799"/>
<evidence type="ECO:0000313" key="10">
    <source>
        <dbReference type="Proteomes" id="UP000275385"/>
    </source>
</evidence>
<evidence type="ECO:0000256" key="3">
    <source>
        <dbReference type="ARBA" id="ARBA00015316"/>
    </source>
</evidence>
<dbReference type="PANTHER" id="PTHR15840">
    <property type="entry name" value="CGI-121 FAMILY MEMBER"/>
    <property type="match status" value="1"/>
</dbReference>
<dbReference type="Pfam" id="PF08617">
    <property type="entry name" value="CGI-121"/>
    <property type="match status" value="1"/>
</dbReference>
<dbReference type="InterPro" id="IPR013926">
    <property type="entry name" value="CGI121/TPRKB"/>
</dbReference>
<evidence type="ECO:0000256" key="2">
    <source>
        <dbReference type="ARBA" id="ARBA00005546"/>
    </source>
</evidence>
<dbReference type="GO" id="GO:0005634">
    <property type="term" value="C:nucleus"/>
    <property type="evidence" value="ECO:0007669"/>
    <property type="project" value="UniProtKB-SubCell"/>
</dbReference>
<dbReference type="PANTHER" id="PTHR15840:SF10">
    <property type="entry name" value="EKC_KEOPS COMPLEX SUBUNIT TPRKB"/>
    <property type="match status" value="1"/>
</dbReference>
<dbReference type="InterPro" id="IPR036504">
    <property type="entry name" value="CGI121/TPRKB_sf"/>
</dbReference>
<dbReference type="GO" id="GO:0005829">
    <property type="term" value="C:cytosol"/>
    <property type="evidence" value="ECO:0007669"/>
    <property type="project" value="TreeGrafter"/>
</dbReference>
<protein>
    <recommendedName>
        <fullName evidence="4">EKC/KEOPS complex subunit CGI121</fullName>
    </recommendedName>
    <alternativeName>
        <fullName evidence="3">EKC/KEOPS complex subunit cgi121</fullName>
    </alternativeName>
</protein>
<dbReference type="OrthoDB" id="329139at2759"/>
<name>A0A420Y799_9PEZI</name>
<proteinExistence type="inferred from homology"/>
<dbReference type="GO" id="GO:0000408">
    <property type="term" value="C:EKC/KEOPS complex"/>
    <property type="evidence" value="ECO:0007669"/>
    <property type="project" value="TreeGrafter"/>
</dbReference>
<keyword evidence="5" id="KW-0819">tRNA processing</keyword>
<comment type="subcellular location">
    <subcellularLocation>
        <location evidence="1">Nucleus</location>
    </subcellularLocation>
</comment>
<dbReference type="Gene3D" id="3.30.2380.10">
    <property type="entry name" value="CGI121/TPRKB"/>
    <property type="match status" value="1"/>
</dbReference>
<sequence>MTLEKLHLEHVPDDYRVYVGLFKGVTNAGHLQSQLVARNADYEYAFIDASSVLSRLQLIGAVYKALSVLLDGTIKTPNVHSEIVCSLSPSNNISEAYRRWGITATTKDIIIVKVLFPTETRAELPSAEDVWQHITENVHGAAVPFSDDELSQCTDWPKVRKYYKLNGAPALDGKGEEEKIREMSLLALGAMALRGI</sequence>
<evidence type="ECO:0000256" key="8">
    <source>
        <dbReference type="RuleBase" id="RU004398"/>
    </source>
</evidence>
<dbReference type="GO" id="GO:0002949">
    <property type="term" value="P:tRNA threonylcarbamoyladenosine modification"/>
    <property type="evidence" value="ECO:0007669"/>
    <property type="project" value="TreeGrafter"/>
</dbReference>
<reference evidence="9 10" key="1">
    <citation type="submission" date="2018-08" db="EMBL/GenBank/DDBJ databases">
        <title>Draft genome of the lignicolous fungus Coniochaeta pulveracea.</title>
        <authorList>
            <person name="Borstlap C.J."/>
            <person name="De Witt R.N."/>
            <person name="Botha A."/>
            <person name="Volschenk H."/>
        </authorList>
    </citation>
    <scope>NUCLEOTIDE SEQUENCE [LARGE SCALE GENOMIC DNA]</scope>
    <source>
        <strain evidence="9 10">CAB683</strain>
    </source>
</reference>
<evidence type="ECO:0000256" key="5">
    <source>
        <dbReference type="ARBA" id="ARBA00022694"/>
    </source>
</evidence>
<organism evidence="9 10">
    <name type="scientific">Coniochaeta pulveracea</name>
    <dbReference type="NCBI Taxonomy" id="177199"/>
    <lineage>
        <taxon>Eukaryota</taxon>
        <taxon>Fungi</taxon>
        <taxon>Dikarya</taxon>
        <taxon>Ascomycota</taxon>
        <taxon>Pezizomycotina</taxon>
        <taxon>Sordariomycetes</taxon>
        <taxon>Sordariomycetidae</taxon>
        <taxon>Coniochaetales</taxon>
        <taxon>Coniochaetaceae</taxon>
        <taxon>Coniochaeta</taxon>
    </lineage>
</organism>
<evidence type="ECO:0000256" key="6">
    <source>
        <dbReference type="ARBA" id="ARBA00023242"/>
    </source>
</evidence>
<evidence type="ECO:0000256" key="1">
    <source>
        <dbReference type="ARBA" id="ARBA00004123"/>
    </source>
</evidence>